<evidence type="ECO:0000259" key="1">
    <source>
        <dbReference type="Pfam" id="PF13860"/>
    </source>
</evidence>
<reference evidence="2" key="1">
    <citation type="journal article" date="2020" name="mSystems">
        <title>Genome- and Community-Level Interaction Insights into Carbon Utilization and Element Cycling Functions of Hydrothermarchaeota in Hydrothermal Sediment.</title>
        <authorList>
            <person name="Zhou Z."/>
            <person name="Liu Y."/>
            <person name="Xu W."/>
            <person name="Pan J."/>
            <person name="Luo Z.H."/>
            <person name="Li M."/>
        </authorList>
    </citation>
    <scope>NUCLEOTIDE SEQUENCE [LARGE SCALE GENOMIC DNA]</scope>
    <source>
        <strain evidence="2">SpSt-774</strain>
    </source>
</reference>
<organism evidence="2">
    <name type="scientific">candidate division WOR-3 bacterium</name>
    <dbReference type="NCBI Taxonomy" id="2052148"/>
    <lineage>
        <taxon>Bacteria</taxon>
        <taxon>Bacteria division WOR-3</taxon>
    </lineage>
</organism>
<dbReference type="AlphaFoldDB" id="A0A7C4XL87"/>
<evidence type="ECO:0000313" key="2">
    <source>
        <dbReference type="EMBL" id="HGV98216.1"/>
    </source>
</evidence>
<proteinExistence type="predicted"/>
<protein>
    <submittedName>
        <fullName evidence="2">T9SS type A sorting domain-containing protein</fullName>
    </submittedName>
</protein>
<comment type="caution">
    <text evidence="2">The sequence shown here is derived from an EMBL/GenBank/DDBJ whole genome shotgun (WGS) entry which is preliminary data.</text>
</comment>
<dbReference type="EMBL" id="DTGZ01000150">
    <property type="protein sequence ID" value="HGV98216.1"/>
    <property type="molecule type" value="Genomic_DNA"/>
</dbReference>
<accession>A0A7C4XL87</accession>
<name>A0A7C4XL87_UNCW3</name>
<dbReference type="NCBIfam" id="TIGR04183">
    <property type="entry name" value="Por_Secre_tail"/>
    <property type="match status" value="1"/>
</dbReference>
<dbReference type="Pfam" id="PF13860">
    <property type="entry name" value="FlgD_ig"/>
    <property type="match status" value="1"/>
</dbReference>
<dbReference type="Gene3D" id="2.60.40.4070">
    <property type="match status" value="1"/>
</dbReference>
<dbReference type="InterPro" id="IPR026444">
    <property type="entry name" value="Secre_tail"/>
</dbReference>
<sequence>MLWLIIVLIGIETNWPNLEPEIVDFTMNYCARQGIDWKSLNLYKKLPDAVHYQIGDTDEFIAIFFARDIYTGISTASDVYIHGYDPDYNTAHGMPPVIVVHTGDATLRVGQQISVVWGYWIYRSFVFFETSSLGPGATISNGTLSLYGFQDYSIQDFDVVVQNGQPAHPQDPPVSDDYNCTYYSGNGGSFNTSSFTTSGYNDIFLNGNGLSWINKTGTTKLCIRSNRDINSNAPVAGNDEWIVVYAKEAGDSYAPKLVLNYTTGISDDQIEVSKPERLRLNVLPSVGCGNFSIEYYIPSNARLPISLNLYDATGRLVRCLTLDAKRLTPVVWDGTDDSGHRLPAGIYFVRLESNEFKETEKVILLR</sequence>
<gene>
    <name evidence="2" type="ORF">ENV60_07965</name>
</gene>
<feature type="domain" description="FlgD/Vpr Ig-like" evidence="1">
    <location>
        <begin position="289"/>
        <end position="353"/>
    </location>
</feature>
<dbReference type="InterPro" id="IPR025965">
    <property type="entry name" value="FlgD/Vpr_Ig-like"/>
</dbReference>